<dbReference type="EMBL" id="CM044708">
    <property type="protein sequence ID" value="KAI5650041.1"/>
    <property type="molecule type" value="Genomic_DNA"/>
</dbReference>
<reference evidence="2" key="1">
    <citation type="journal article" date="2023" name="Nat. Plants">
        <title>Single-cell RNA sequencing provides a high-resolution roadmap for understanding the multicellular compartmentation of specialized metabolism.</title>
        <authorList>
            <person name="Sun S."/>
            <person name="Shen X."/>
            <person name="Li Y."/>
            <person name="Li Y."/>
            <person name="Wang S."/>
            <person name="Li R."/>
            <person name="Zhang H."/>
            <person name="Shen G."/>
            <person name="Guo B."/>
            <person name="Wei J."/>
            <person name="Xu J."/>
            <person name="St-Pierre B."/>
            <person name="Chen S."/>
            <person name="Sun C."/>
        </authorList>
    </citation>
    <scope>NUCLEOTIDE SEQUENCE [LARGE SCALE GENOMIC DNA]</scope>
</reference>
<name>A0ACB9ZS04_CATRO</name>
<keyword evidence="2" id="KW-1185">Reference proteome</keyword>
<gene>
    <name evidence="1" type="ORF">M9H77_36046</name>
</gene>
<dbReference type="Proteomes" id="UP001060085">
    <property type="component" value="Linkage Group LG08"/>
</dbReference>
<organism evidence="1 2">
    <name type="scientific">Catharanthus roseus</name>
    <name type="common">Madagascar periwinkle</name>
    <name type="synonym">Vinca rosea</name>
    <dbReference type="NCBI Taxonomy" id="4058"/>
    <lineage>
        <taxon>Eukaryota</taxon>
        <taxon>Viridiplantae</taxon>
        <taxon>Streptophyta</taxon>
        <taxon>Embryophyta</taxon>
        <taxon>Tracheophyta</taxon>
        <taxon>Spermatophyta</taxon>
        <taxon>Magnoliopsida</taxon>
        <taxon>eudicotyledons</taxon>
        <taxon>Gunneridae</taxon>
        <taxon>Pentapetalae</taxon>
        <taxon>asterids</taxon>
        <taxon>lamiids</taxon>
        <taxon>Gentianales</taxon>
        <taxon>Apocynaceae</taxon>
        <taxon>Rauvolfioideae</taxon>
        <taxon>Vinceae</taxon>
        <taxon>Catharanthinae</taxon>
        <taxon>Catharanthus</taxon>
    </lineage>
</organism>
<evidence type="ECO:0000313" key="2">
    <source>
        <dbReference type="Proteomes" id="UP001060085"/>
    </source>
</evidence>
<proteinExistence type="predicted"/>
<evidence type="ECO:0000313" key="1">
    <source>
        <dbReference type="EMBL" id="KAI5650041.1"/>
    </source>
</evidence>
<accession>A0ACB9ZS04</accession>
<protein>
    <submittedName>
        <fullName evidence="1">Uncharacterized protein</fullName>
    </submittedName>
</protein>
<comment type="caution">
    <text evidence="1">The sequence shown here is derived from an EMBL/GenBank/DDBJ whole genome shotgun (WGS) entry which is preliminary data.</text>
</comment>
<sequence length="110" mass="12766">MFKDFMKMLSFLSHENALWNILTKIIVYCKHLVTQPPSGDNDVEIKAFVSELVNDNEQTLFGLFVAANHLTMKGILSLAYDEVFRLFNITMKFSPEDEERMQSVNPWAFN</sequence>